<dbReference type="Pfam" id="PF25767">
    <property type="entry name" value="ARM_TBCD_2nd"/>
    <property type="match status" value="1"/>
</dbReference>
<feature type="repeat" description="HEAT" evidence="1">
    <location>
        <begin position="309"/>
        <end position="346"/>
    </location>
</feature>
<dbReference type="Proteomes" id="UP000007264">
    <property type="component" value="Unassembled WGS sequence"/>
</dbReference>
<sequence length="618" mass="66682">LMFMQLEKYHEQAQLLDPLLASLVTPLSSVLRREADNGCAPDLTAVQRFERIIFVFCCRGHKTVVKFFSSEVADLEPVLALLLRCDAEEGGNAAGGLWQAQCTLLLWLSQLLYIPFSLASVDSSLGSTASQPGALPPLTSTLLELSQRHLSDPGGVRDMAGVLLGRLLTRPDCTAALGGFLAWAHTSLQDHDSPRAVFTVPGVARTLAHILEQGQRSALLPFARQLWPVASQLLGSRVAASSALSRKLALKLAQRVALALLPPRVLQWRYMKRCADITDTLAGTSDAAGGQPLGGDPDDVSIPEEVEEILGALLESLADKDTVVRWSAAKGIGRVSARLPKELADEVLEAVLDLFSDGERDAAWHGGCLALAELARRGLLLPHRLPDLAPLIASALQFDVRRGAHSVGAHVRDAAAYVCWAFARAYEKEAMAEAARQLAPALLAVACYDREVNCRRACSAAFQEAVGRQGSFPHGIDVICRADYFALASRSNAYLLVAPFVAGFVEYRAALVDHLIDRKLGHWERSLRELASRALAALAQTEPELFAASVLDRLLPICMQVRHGSVLAAGEVLLALHDISKGISRDRLVRLADVVPALEAGRLYRGKGGELMRAAASR</sequence>
<organism evidence="3 4">
    <name type="scientific">Coccomyxa subellipsoidea (strain C-169)</name>
    <name type="common">Green microalga</name>
    <dbReference type="NCBI Taxonomy" id="574566"/>
    <lineage>
        <taxon>Eukaryota</taxon>
        <taxon>Viridiplantae</taxon>
        <taxon>Chlorophyta</taxon>
        <taxon>core chlorophytes</taxon>
        <taxon>Trebouxiophyceae</taxon>
        <taxon>Trebouxiophyceae incertae sedis</taxon>
        <taxon>Coccomyxaceae</taxon>
        <taxon>Coccomyxa</taxon>
        <taxon>Coccomyxa subellipsoidea</taxon>
    </lineage>
</organism>
<keyword evidence="4" id="KW-1185">Reference proteome</keyword>
<dbReference type="PANTHER" id="PTHR12658">
    <property type="entry name" value="BETA-TUBULIN COFACTOR D"/>
    <property type="match status" value="1"/>
</dbReference>
<name>I0YUH1_COCSC</name>
<dbReference type="GO" id="GO:0000226">
    <property type="term" value="P:microtubule cytoskeleton organization"/>
    <property type="evidence" value="ECO:0007669"/>
    <property type="project" value="TreeGrafter"/>
</dbReference>
<dbReference type="OrthoDB" id="10253476at2759"/>
<dbReference type="InterPro" id="IPR033162">
    <property type="entry name" value="TBCD"/>
</dbReference>
<dbReference type="Gene3D" id="1.25.10.10">
    <property type="entry name" value="Leucine-rich Repeat Variant"/>
    <property type="match status" value="1"/>
</dbReference>
<evidence type="ECO:0000259" key="2">
    <source>
        <dbReference type="Pfam" id="PF25767"/>
    </source>
</evidence>
<feature type="non-terminal residue" evidence="3">
    <location>
        <position position="1"/>
    </location>
</feature>
<dbReference type="EMBL" id="AGSI01000011">
    <property type="protein sequence ID" value="EIE22040.1"/>
    <property type="molecule type" value="Genomic_DNA"/>
</dbReference>
<comment type="caution">
    <text evidence="3">The sequence shown here is derived from an EMBL/GenBank/DDBJ whole genome shotgun (WGS) entry which is preliminary data.</text>
</comment>
<dbReference type="Pfam" id="PF23579">
    <property type="entry name" value="ARM_TBCD"/>
    <property type="match status" value="1"/>
</dbReference>
<dbReference type="GO" id="GO:0007023">
    <property type="term" value="P:post-chaperonin tubulin folding pathway"/>
    <property type="evidence" value="ECO:0007669"/>
    <property type="project" value="InterPro"/>
</dbReference>
<dbReference type="InterPro" id="IPR016024">
    <property type="entry name" value="ARM-type_fold"/>
</dbReference>
<evidence type="ECO:0000313" key="4">
    <source>
        <dbReference type="Proteomes" id="UP000007264"/>
    </source>
</evidence>
<gene>
    <name evidence="3" type="ORF">COCSUDRAFT_17018</name>
</gene>
<dbReference type="PROSITE" id="PS50077">
    <property type="entry name" value="HEAT_REPEAT"/>
    <property type="match status" value="1"/>
</dbReference>
<dbReference type="GO" id="GO:0007021">
    <property type="term" value="P:tubulin complex assembly"/>
    <property type="evidence" value="ECO:0007669"/>
    <property type="project" value="InterPro"/>
</dbReference>
<dbReference type="InterPro" id="IPR058033">
    <property type="entry name" value="ARM_TBCD_2nd"/>
</dbReference>
<dbReference type="GeneID" id="17040025"/>
<dbReference type="InterPro" id="IPR021133">
    <property type="entry name" value="HEAT_type_2"/>
</dbReference>
<dbReference type="GO" id="GO:0048487">
    <property type="term" value="F:beta-tubulin binding"/>
    <property type="evidence" value="ECO:0007669"/>
    <property type="project" value="InterPro"/>
</dbReference>
<feature type="domain" description="Tubulin-folding cofactor D ARM repeats" evidence="2">
    <location>
        <begin position="245"/>
        <end position="476"/>
    </location>
</feature>
<accession>I0YUH1</accession>
<dbReference type="KEGG" id="csl:COCSUDRAFT_17018"/>
<evidence type="ECO:0000313" key="3">
    <source>
        <dbReference type="EMBL" id="EIE22040.1"/>
    </source>
</evidence>
<dbReference type="AlphaFoldDB" id="I0YUH1"/>
<proteinExistence type="predicted"/>
<dbReference type="SUPFAM" id="SSF48371">
    <property type="entry name" value="ARM repeat"/>
    <property type="match status" value="1"/>
</dbReference>
<reference evidence="3 4" key="1">
    <citation type="journal article" date="2012" name="Genome Biol.">
        <title>The genome of the polar eukaryotic microalga coccomyxa subellipsoidea reveals traits of cold adaptation.</title>
        <authorList>
            <person name="Blanc G."/>
            <person name="Agarkova I."/>
            <person name="Grimwood J."/>
            <person name="Kuo A."/>
            <person name="Brueggeman A."/>
            <person name="Dunigan D."/>
            <person name="Gurnon J."/>
            <person name="Ladunga I."/>
            <person name="Lindquist E."/>
            <person name="Lucas S."/>
            <person name="Pangilinan J."/>
            <person name="Proschold T."/>
            <person name="Salamov A."/>
            <person name="Schmutz J."/>
            <person name="Weeks D."/>
            <person name="Yamada T."/>
            <person name="Claverie J.M."/>
            <person name="Grigoriev I."/>
            <person name="Van Etten J."/>
            <person name="Lomsadze A."/>
            <person name="Borodovsky M."/>
        </authorList>
    </citation>
    <scope>NUCLEOTIDE SEQUENCE [LARGE SCALE GENOMIC DNA]</scope>
    <source>
        <strain evidence="3 4">C-169</strain>
    </source>
</reference>
<dbReference type="RefSeq" id="XP_005646584.1">
    <property type="nucleotide sequence ID" value="XM_005646527.1"/>
</dbReference>
<protein>
    <submittedName>
        <fullName evidence="3">ARM repeat-containing protein</fullName>
    </submittedName>
</protein>
<dbReference type="InterPro" id="IPR011989">
    <property type="entry name" value="ARM-like"/>
</dbReference>
<dbReference type="PANTHER" id="PTHR12658:SF0">
    <property type="entry name" value="TUBULIN-SPECIFIC CHAPERONE D"/>
    <property type="match status" value="1"/>
</dbReference>
<evidence type="ECO:0000256" key="1">
    <source>
        <dbReference type="PROSITE-ProRule" id="PRU00103"/>
    </source>
</evidence>
<dbReference type="GO" id="GO:0005096">
    <property type="term" value="F:GTPase activator activity"/>
    <property type="evidence" value="ECO:0007669"/>
    <property type="project" value="InterPro"/>
</dbReference>
<dbReference type="STRING" id="574566.I0YUH1"/>
<dbReference type="eggNOG" id="KOG1943">
    <property type="taxonomic scope" value="Eukaryota"/>
</dbReference>